<dbReference type="GO" id="GO:0006826">
    <property type="term" value="P:iron ion transport"/>
    <property type="evidence" value="ECO:0007669"/>
    <property type="project" value="UniProtKB-KW"/>
</dbReference>
<evidence type="ECO:0000256" key="4">
    <source>
        <dbReference type="ARBA" id="ARBA00022496"/>
    </source>
</evidence>
<organism evidence="10 11">
    <name type="scientific">Mangrovihabitans endophyticus</name>
    <dbReference type="NCBI Taxonomy" id="1751298"/>
    <lineage>
        <taxon>Bacteria</taxon>
        <taxon>Bacillati</taxon>
        <taxon>Actinomycetota</taxon>
        <taxon>Actinomycetes</taxon>
        <taxon>Micromonosporales</taxon>
        <taxon>Micromonosporaceae</taxon>
        <taxon>Mangrovihabitans</taxon>
    </lineage>
</organism>
<dbReference type="GO" id="GO:0016887">
    <property type="term" value="F:ATP hydrolysis activity"/>
    <property type="evidence" value="ECO:0007669"/>
    <property type="project" value="InterPro"/>
</dbReference>
<protein>
    <submittedName>
        <fullName evidence="10">ABC transporter, ATP-binding protein</fullName>
    </submittedName>
</protein>
<dbReference type="PANTHER" id="PTHR42771:SF2">
    <property type="entry name" value="IRON(3+)-HYDROXAMATE IMPORT ATP-BINDING PROTEIN FHUC"/>
    <property type="match status" value="1"/>
</dbReference>
<evidence type="ECO:0000256" key="2">
    <source>
        <dbReference type="ARBA" id="ARBA00022448"/>
    </source>
</evidence>
<dbReference type="SUPFAM" id="SSF52540">
    <property type="entry name" value="P-loop containing nucleoside triphosphate hydrolases"/>
    <property type="match status" value="1"/>
</dbReference>
<dbReference type="InterPro" id="IPR027417">
    <property type="entry name" value="P-loop_NTPase"/>
</dbReference>
<dbReference type="GO" id="GO:0005886">
    <property type="term" value="C:plasma membrane"/>
    <property type="evidence" value="ECO:0007669"/>
    <property type="project" value="UniProtKB-SubCell"/>
</dbReference>
<keyword evidence="10" id="KW-0547">Nucleotide-binding</keyword>
<dbReference type="Gene3D" id="3.40.50.300">
    <property type="entry name" value="P-loop containing nucleotide triphosphate hydrolases"/>
    <property type="match status" value="2"/>
</dbReference>
<dbReference type="CDD" id="cd00267">
    <property type="entry name" value="ABC_ATPase"/>
    <property type="match status" value="1"/>
</dbReference>
<evidence type="ECO:0000259" key="9">
    <source>
        <dbReference type="SMART" id="SM00382"/>
    </source>
</evidence>
<keyword evidence="6" id="KW-0406">Ion transport</keyword>
<dbReference type="PANTHER" id="PTHR42771">
    <property type="entry name" value="IRON(3+)-HYDROXAMATE IMPORT ATP-BINDING PROTEIN FHUC"/>
    <property type="match status" value="1"/>
</dbReference>
<reference evidence="10" key="2">
    <citation type="submission" date="2020-09" db="EMBL/GenBank/DDBJ databases">
        <authorList>
            <person name="Sun Q."/>
            <person name="Zhou Y."/>
        </authorList>
    </citation>
    <scope>NUCLEOTIDE SEQUENCE</scope>
    <source>
        <strain evidence="10">CGMCC 4.7299</strain>
    </source>
</reference>
<evidence type="ECO:0000313" key="10">
    <source>
        <dbReference type="EMBL" id="GGL01395.1"/>
    </source>
</evidence>
<keyword evidence="3" id="KW-1003">Cell membrane</keyword>
<comment type="subcellular location">
    <subcellularLocation>
        <location evidence="1">Cell membrane</location>
        <topology evidence="1">Peripheral membrane protein</topology>
    </subcellularLocation>
</comment>
<evidence type="ECO:0000256" key="5">
    <source>
        <dbReference type="ARBA" id="ARBA00023004"/>
    </source>
</evidence>
<evidence type="ECO:0000256" key="3">
    <source>
        <dbReference type="ARBA" id="ARBA00022475"/>
    </source>
</evidence>
<keyword evidence="10" id="KW-0067">ATP-binding</keyword>
<name>A0A8J3C3E5_9ACTN</name>
<feature type="domain" description="AAA+ ATPase" evidence="9">
    <location>
        <begin position="43"/>
        <end position="210"/>
    </location>
</feature>
<keyword evidence="5" id="KW-0408">Iron</keyword>
<evidence type="ECO:0000313" key="11">
    <source>
        <dbReference type="Proteomes" id="UP000656042"/>
    </source>
</evidence>
<dbReference type="Proteomes" id="UP000656042">
    <property type="component" value="Unassembled WGS sequence"/>
</dbReference>
<keyword evidence="7" id="KW-0472">Membrane</keyword>
<dbReference type="EMBL" id="BMMX01000019">
    <property type="protein sequence ID" value="GGL01395.1"/>
    <property type="molecule type" value="Genomic_DNA"/>
</dbReference>
<evidence type="ECO:0000256" key="7">
    <source>
        <dbReference type="ARBA" id="ARBA00023136"/>
    </source>
</evidence>
<comment type="caution">
    <text evidence="10">The sequence shown here is derived from an EMBL/GenBank/DDBJ whole genome shotgun (WGS) entry which is preliminary data.</text>
</comment>
<keyword evidence="2" id="KW-0813">Transport</keyword>
<dbReference type="GO" id="GO:0006302">
    <property type="term" value="P:double-strand break repair"/>
    <property type="evidence" value="ECO:0007669"/>
    <property type="project" value="InterPro"/>
</dbReference>
<gene>
    <name evidence="10" type="ORF">GCM10012284_39960</name>
</gene>
<sequence>MKTSAGRPTRRVERDLATEVDRDAWWARIPAVAAVLEHGLNLPAGVTFLVGENGSGKSTLIEALAAAHGVNPEGGSRGARHSTRATESPLGDHLRVVRSPGRAANAYFLRAETTHGLFTYLESLPGSPDGDLHDRSHGEGFLELLARKFRGYGFYLMDEPEAPLSFTSTLGLLGRLDVLRSQGAQVVVATHSPLLTALPGATVLELGDHGIRRVRWSELSVVAHWRRFLDHPETYLDATLS</sequence>
<evidence type="ECO:0000256" key="6">
    <source>
        <dbReference type="ARBA" id="ARBA00023065"/>
    </source>
</evidence>
<evidence type="ECO:0000256" key="8">
    <source>
        <dbReference type="SAM" id="MobiDB-lite"/>
    </source>
</evidence>
<dbReference type="Pfam" id="PF13476">
    <property type="entry name" value="AAA_23"/>
    <property type="match status" value="1"/>
</dbReference>
<evidence type="ECO:0000256" key="1">
    <source>
        <dbReference type="ARBA" id="ARBA00004202"/>
    </source>
</evidence>
<proteinExistence type="predicted"/>
<dbReference type="AlphaFoldDB" id="A0A8J3C3E5"/>
<dbReference type="SMART" id="SM00382">
    <property type="entry name" value="AAA"/>
    <property type="match status" value="1"/>
</dbReference>
<dbReference type="GO" id="GO:0005524">
    <property type="term" value="F:ATP binding"/>
    <property type="evidence" value="ECO:0007669"/>
    <property type="project" value="UniProtKB-KW"/>
</dbReference>
<dbReference type="InterPro" id="IPR003593">
    <property type="entry name" value="AAA+_ATPase"/>
</dbReference>
<reference evidence="10" key="1">
    <citation type="journal article" date="2014" name="Int. J. Syst. Evol. Microbiol.">
        <title>Complete genome sequence of Corynebacterium casei LMG S-19264T (=DSM 44701T), isolated from a smear-ripened cheese.</title>
        <authorList>
            <consortium name="US DOE Joint Genome Institute (JGI-PGF)"/>
            <person name="Walter F."/>
            <person name="Albersmeier A."/>
            <person name="Kalinowski J."/>
            <person name="Ruckert C."/>
        </authorList>
    </citation>
    <scope>NUCLEOTIDE SEQUENCE</scope>
    <source>
        <strain evidence="10">CGMCC 4.7299</strain>
    </source>
</reference>
<keyword evidence="11" id="KW-1185">Reference proteome</keyword>
<feature type="region of interest" description="Disordered" evidence="8">
    <location>
        <begin position="71"/>
        <end position="90"/>
    </location>
</feature>
<dbReference type="RefSeq" id="WP_189080774.1">
    <property type="nucleotide sequence ID" value="NZ_BMMX01000019.1"/>
</dbReference>
<keyword evidence="4" id="KW-0410">Iron transport</keyword>
<accession>A0A8J3C3E5</accession>
<dbReference type="InterPro" id="IPR051535">
    <property type="entry name" value="Siderophore_ABC-ATPase"/>
</dbReference>
<dbReference type="InterPro" id="IPR038729">
    <property type="entry name" value="Rad50/SbcC_AAA"/>
</dbReference>